<dbReference type="EMBL" id="JACXJA010000069">
    <property type="protein sequence ID" value="MBD2866774.1"/>
    <property type="molecule type" value="Genomic_DNA"/>
</dbReference>
<comment type="caution">
    <text evidence="3">The sequence shown here is derived from an EMBL/GenBank/DDBJ whole genome shotgun (WGS) entry which is preliminary data.</text>
</comment>
<sequence length="299" mass="33544">MIKRVKLTDGSEIEVGLTGNVAGGTVMLPVAKKTVTGPEAEHLIMWGIDPEFGQHFVEGLNDSFRVLYFDYEGHLFAHPNPDALTAELIVNDLLRIADSMKVDRFSYYGYSWLALVGLQLALRTDRLDSFIMGGFPPYEGPYREMTTVTVKTYEQALSSERQHAGSRPDEPANESWDPDHIDWDNVPITIDPNVSKQFMTLYQSLADFDDRTVQHKLTIPRLAFAGEQDTIVYGSRFGNVTVDIAGLLAKNKERLVELGWEIERIEGSGMDHSKAMQPAVVLPLIKPWLIEKASKFSNP</sequence>
<keyword evidence="2" id="KW-1133">Transmembrane helix</keyword>
<keyword evidence="2" id="KW-0472">Membrane</keyword>
<evidence type="ECO:0000256" key="2">
    <source>
        <dbReference type="SAM" id="Phobius"/>
    </source>
</evidence>
<protein>
    <submittedName>
        <fullName evidence="3">Alpha/beta hydrolase</fullName>
    </submittedName>
</protein>
<feature type="region of interest" description="Disordered" evidence="1">
    <location>
        <begin position="158"/>
        <end position="179"/>
    </location>
</feature>
<proteinExistence type="predicted"/>
<keyword evidence="4" id="KW-1185">Reference proteome</keyword>
<dbReference type="InterPro" id="IPR029058">
    <property type="entry name" value="AB_hydrolase_fold"/>
</dbReference>
<reference evidence="3" key="1">
    <citation type="submission" date="2020-09" db="EMBL/GenBank/DDBJ databases">
        <title>A novel bacterium of genus Paenibacillus, isolated from South China Sea.</title>
        <authorList>
            <person name="Huang H."/>
            <person name="Mo K."/>
            <person name="Hu Y."/>
        </authorList>
    </citation>
    <scope>NUCLEOTIDE SEQUENCE</scope>
    <source>
        <strain evidence="3">IB182363</strain>
    </source>
</reference>
<name>A0A927CEU3_9BACL</name>
<feature type="compositionally biased region" description="Basic and acidic residues" evidence="1">
    <location>
        <begin position="160"/>
        <end position="170"/>
    </location>
</feature>
<accession>A0A927CEU3</accession>
<dbReference type="Gene3D" id="3.40.50.1820">
    <property type="entry name" value="alpha/beta hydrolase"/>
    <property type="match status" value="1"/>
</dbReference>
<keyword evidence="2" id="KW-0812">Transmembrane</keyword>
<dbReference type="RefSeq" id="WP_190932387.1">
    <property type="nucleotide sequence ID" value="NZ_JACXJA010000069.1"/>
</dbReference>
<dbReference type="AlphaFoldDB" id="A0A927CEU3"/>
<dbReference type="GO" id="GO:0016787">
    <property type="term" value="F:hydrolase activity"/>
    <property type="evidence" value="ECO:0007669"/>
    <property type="project" value="UniProtKB-KW"/>
</dbReference>
<evidence type="ECO:0000313" key="4">
    <source>
        <dbReference type="Proteomes" id="UP000639396"/>
    </source>
</evidence>
<feature type="transmembrane region" description="Helical" evidence="2">
    <location>
        <begin position="105"/>
        <end position="122"/>
    </location>
</feature>
<evidence type="ECO:0000256" key="1">
    <source>
        <dbReference type="SAM" id="MobiDB-lite"/>
    </source>
</evidence>
<evidence type="ECO:0000313" key="3">
    <source>
        <dbReference type="EMBL" id="MBD2866774.1"/>
    </source>
</evidence>
<dbReference type="SUPFAM" id="SSF53474">
    <property type="entry name" value="alpha/beta-Hydrolases"/>
    <property type="match status" value="1"/>
</dbReference>
<organism evidence="3 4">
    <name type="scientific">Paenibacillus oceani</name>
    <dbReference type="NCBI Taxonomy" id="2772510"/>
    <lineage>
        <taxon>Bacteria</taxon>
        <taxon>Bacillati</taxon>
        <taxon>Bacillota</taxon>
        <taxon>Bacilli</taxon>
        <taxon>Bacillales</taxon>
        <taxon>Paenibacillaceae</taxon>
        <taxon>Paenibacillus</taxon>
    </lineage>
</organism>
<keyword evidence="3" id="KW-0378">Hydrolase</keyword>
<dbReference type="Proteomes" id="UP000639396">
    <property type="component" value="Unassembled WGS sequence"/>
</dbReference>
<gene>
    <name evidence="3" type="ORF">IDH45_32875</name>
</gene>